<dbReference type="Proteomes" id="UP001151081">
    <property type="component" value="Unassembled WGS sequence"/>
</dbReference>
<gene>
    <name evidence="1" type="ORF">KEG57_17335</name>
</gene>
<proteinExistence type="predicted"/>
<organism evidence="1 2">
    <name type="scientific">Polyangium jinanense</name>
    <dbReference type="NCBI Taxonomy" id="2829994"/>
    <lineage>
        <taxon>Bacteria</taxon>
        <taxon>Pseudomonadati</taxon>
        <taxon>Myxococcota</taxon>
        <taxon>Polyangia</taxon>
        <taxon>Polyangiales</taxon>
        <taxon>Polyangiaceae</taxon>
        <taxon>Polyangium</taxon>
    </lineage>
</organism>
<evidence type="ECO:0000313" key="1">
    <source>
        <dbReference type="EMBL" id="MDC3982285.1"/>
    </source>
</evidence>
<protein>
    <recommendedName>
        <fullName evidence="3">Lipoprotein</fullName>
    </recommendedName>
</protein>
<reference evidence="1 2" key="1">
    <citation type="submission" date="2021-04" db="EMBL/GenBank/DDBJ databases">
        <title>Genome analysis of Polyangium sp.</title>
        <authorList>
            <person name="Li Y."/>
            <person name="Wang J."/>
        </authorList>
    </citation>
    <scope>NUCLEOTIDE SEQUENCE [LARGE SCALE GENOMIC DNA]</scope>
    <source>
        <strain evidence="1 2">SDU14</strain>
    </source>
</reference>
<comment type="caution">
    <text evidence="1">The sequence shown here is derived from an EMBL/GenBank/DDBJ whole genome shotgun (WGS) entry which is preliminary data.</text>
</comment>
<sequence>MKSIQIALVALIALFGVACGPPPKVLTRQTFLGGEKVYQERIQTRGEIDPATKQMLFDFSVQVCDATETGATNCKETKVLTNVIPQSIY</sequence>
<dbReference type="EMBL" id="JAGTJJ010000007">
    <property type="protein sequence ID" value="MDC3982285.1"/>
    <property type="molecule type" value="Genomic_DNA"/>
</dbReference>
<dbReference type="PROSITE" id="PS51257">
    <property type="entry name" value="PROKAR_LIPOPROTEIN"/>
    <property type="match status" value="1"/>
</dbReference>
<keyword evidence="2" id="KW-1185">Reference proteome</keyword>
<accession>A0A9X3X3W4</accession>
<dbReference type="RefSeq" id="WP_272420764.1">
    <property type="nucleotide sequence ID" value="NZ_JAGTJJ010000007.1"/>
</dbReference>
<evidence type="ECO:0000313" key="2">
    <source>
        <dbReference type="Proteomes" id="UP001151081"/>
    </source>
</evidence>
<name>A0A9X3X3W4_9BACT</name>
<dbReference type="AlphaFoldDB" id="A0A9X3X3W4"/>
<evidence type="ECO:0008006" key="3">
    <source>
        <dbReference type="Google" id="ProtNLM"/>
    </source>
</evidence>